<sequence length="205" mass="23157">MRILRKILGKNVEVEFSNLKNERKYSRRIDFCSHEVVLWYSRAKNTTEIDKMQRKIDEGLQVQQDSSLQNREADSSIQQADSYVERAKLSLEHVRALNTQFANWVQSQPAVLSSVGLGRYTTSQQEALLSGGMYEEVRRGGGILAHLTTNILAKQGVINKEMVQALLGVPVKAQPAQARIEKEEHSKMELALEEGHVIEVLLSVL</sequence>
<reference evidence="1 2" key="1">
    <citation type="journal article" date="2022" name="Nat. Plants">
        <title>Genomes of leafy and leafless Platanthera orchids illuminate the evolution of mycoheterotrophy.</title>
        <authorList>
            <person name="Li M.H."/>
            <person name="Liu K.W."/>
            <person name="Li Z."/>
            <person name="Lu H.C."/>
            <person name="Ye Q.L."/>
            <person name="Zhang D."/>
            <person name="Wang J.Y."/>
            <person name="Li Y.F."/>
            <person name="Zhong Z.M."/>
            <person name="Liu X."/>
            <person name="Yu X."/>
            <person name="Liu D.K."/>
            <person name="Tu X.D."/>
            <person name="Liu B."/>
            <person name="Hao Y."/>
            <person name="Liao X.Y."/>
            <person name="Jiang Y.T."/>
            <person name="Sun W.H."/>
            <person name="Chen J."/>
            <person name="Chen Y.Q."/>
            <person name="Ai Y."/>
            <person name="Zhai J.W."/>
            <person name="Wu S.S."/>
            <person name="Zhou Z."/>
            <person name="Hsiao Y.Y."/>
            <person name="Wu W.L."/>
            <person name="Chen Y.Y."/>
            <person name="Lin Y.F."/>
            <person name="Hsu J.L."/>
            <person name="Li C.Y."/>
            <person name="Wang Z.W."/>
            <person name="Zhao X."/>
            <person name="Zhong W.Y."/>
            <person name="Ma X.K."/>
            <person name="Ma L."/>
            <person name="Huang J."/>
            <person name="Chen G.Z."/>
            <person name="Huang M.Z."/>
            <person name="Huang L."/>
            <person name="Peng D.H."/>
            <person name="Luo Y.B."/>
            <person name="Zou S.Q."/>
            <person name="Chen S.P."/>
            <person name="Lan S."/>
            <person name="Tsai W.C."/>
            <person name="Van de Peer Y."/>
            <person name="Liu Z.J."/>
        </authorList>
    </citation>
    <scope>NUCLEOTIDE SEQUENCE [LARGE SCALE GENOMIC DNA]</scope>
    <source>
        <strain evidence="1">Lor288</strain>
    </source>
</reference>
<proteinExistence type="predicted"/>
<evidence type="ECO:0000313" key="2">
    <source>
        <dbReference type="Proteomes" id="UP001412067"/>
    </source>
</evidence>
<comment type="caution">
    <text evidence="1">The sequence shown here is derived from an EMBL/GenBank/DDBJ whole genome shotgun (WGS) entry which is preliminary data.</text>
</comment>
<dbReference type="EMBL" id="JBBWWR010000014">
    <property type="protein sequence ID" value="KAK8952623.1"/>
    <property type="molecule type" value="Genomic_DNA"/>
</dbReference>
<keyword evidence="2" id="KW-1185">Reference proteome</keyword>
<protein>
    <submittedName>
        <fullName evidence="1">Uncharacterized protein</fullName>
    </submittedName>
</protein>
<name>A0ABR2LW40_9ASPA</name>
<evidence type="ECO:0000313" key="1">
    <source>
        <dbReference type="EMBL" id="KAK8952623.1"/>
    </source>
</evidence>
<dbReference type="Proteomes" id="UP001412067">
    <property type="component" value="Unassembled WGS sequence"/>
</dbReference>
<gene>
    <name evidence="1" type="ORF">KSP40_PGU001693</name>
</gene>
<organism evidence="1 2">
    <name type="scientific">Platanthera guangdongensis</name>
    <dbReference type="NCBI Taxonomy" id="2320717"/>
    <lineage>
        <taxon>Eukaryota</taxon>
        <taxon>Viridiplantae</taxon>
        <taxon>Streptophyta</taxon>
        <taxon>Embryophyta</taxon>
        <taxon>Tracheophyta</taxon>
        <taxon>Spermatophyta</taxon>
        <taxon>Magnoliopsida</taxon>
        <taxon>Liliopsida</taxon>
        <taxon>Asparagales</taxon>
        <taxon>Orchidaceae</taxon>
        <taxon>Orchidoideae</taxon>
        <taxon>Orchideae</taxon>
        <taxon>Orchidinae</taxon>
        <taxon>Platanthera</taxon>
    </lineage>
</organism>
<accession>A0ABR2LW40</accession>